<reference evidence="2 3" key="1">
    <citation type="submission" date="2016-10" db="EMBL/GenBank/DDBJ databases">
        <title>Rodentibacter gen. nov. and new species.</title>
        <authorList>
            <person name="Christensen H."/>
        </authorList>
    </citation>
    <scope>NUCLEOTIDE SEQUENCE [LARGE SCALE GENOMIC DNA]</scope>
    <source>
        <strain evidence="2 3">Ppn418</strain>
    </source>
</reference>
<proteinExistence type="predicted"/>
<dbReference type="GO" id="GO:0051999">
    <property type="term" value="P:mannosyl-inositol phosphorylceramide biosynthetic process"/>
    <property type="evidence" value="ECO:0007669"/>
    <property type="project" value="TreeGrafter"/>
</dbReference>
<evidence type="ECO:0000313" key="3">
    <source>
        <dbReference type="Proteomes" id="UP000189426"/>
    </source>
</evidence>
<evidence type="ECO:0000256" key="1">
    <source>
        <dbReference type="ARBA" id="ARBA00022679"/>
    </source>
</evidence>
<dbReference type="PANTHER" id="PTHR32385">
    <property type="entry name" value="MANNOSYL PHOSPHORYLINOSITOL CERAMIDE SYNTHASE"/>
    <property type="match status" value="1"/>
</dbReference>
<dbReference type="Proteomes" id="UP000189426">
    <property type="component" value="Unassembled WGS sequence"/>
</dbReference>
<dbReference type="STRING" id="1908257.BKK47_06225"/>
<name>A0A1V3IFH4_9PAST</name>
<dbReference type="InterPro" id="IPR007577">
    <property type="entry name" value="GlycoTrfase_DXD_sugar-bd_CS"/>
</dbReference>
<dbReference type="AlphaFoldDB" id="A0A1V3IFH4"/>
<comment type="caution">
    <text evidence="2">The sequence shown here is derived from an EMBL/GenBank/DDBJ whole genome shotgun (WGS) entry which is preliminary data.</text>
</comment>
<organism evidence="2 3">
    <name type="scientific">Rodentibacter mrazii</name>
    <dbReference type="NCBI Taxonomy" id="1908257"/>
    <lineage>
        <taxon>Bacteria</taxon>
        <taxon>Pseudomonadati</taxon>
        <taxon>Pseudomonadota</taxon>
        <taxon>Gammaproteobacteria</taxon>
        <taxon>Pasteurellales</taxon>
        <taxon>Pasteurellaceae</taxon>
        <taxon>Rodentibacter</taxon>
    </lineage>
</organism>
<dbReference type="RefSeq" id="WP_077494051.1">
    <property type="nucleotide sequence ID" value="NZ_MLHG01000036.1"/>
</dbReference>
<dbReference type="InterPro" id="IPR029044">
    <property type="entry name" value="Nucleotide-diphossugar_trans"/>
</dbReference>
<gene>
    <name evidence="2" type="ORF">BKK47_06225</name>
</gene>
<dbReference type="SUPFAM" id="SSF53448">
    <property type="entry name" value="Nucleotide-diphospho-sugar transferases"/>
    <property type="match status" value="1"/>
</dbReference>
<dbReference type="GO" id="GO:0000030">
    <property type="term" value="F:mannosyltransferase activity"/>
    <property type="evidence" value="ECO:0007669"/>
    <property type="project" value="TreeGrafter"/>
</dbReference>
<dbReference type="GO" id="GO:0016020">
    <property type="term" value="C:membrane"/>
    <property type="evidence" value="ECO:0007669"/>
    <property type="project" value="GOC"/>
</dbReference>
<protein>
    <submittedName>
        <fullName evidence="2">Glycosyl transferase</fullName>
    </submittedName>
</protein>
<dbReference type="Pfam" id="PF04488">
    <property type="entry name" value="Gly_transf_sug"/>
    <property type="match status" value="1"/>
</dbReference>
<dbReference type="PANTHER" id="PTHR32385:SF15">
    <property type="entry name" value="INOSITOL PHOSPHOCERAMIDE MANNOSYLTRANSFERASE 1"/>
    <property type="match status" value="1"/>
</dbReference>
<keyword evidence="1 2" id="KW-0808">Transferase</keyword>
<accession>A0A1V3IFH4</accession>
<evidence type="ECO:0000313" key="2">
    <source>
        <dbReference type="EMBL" id="OOF39550.1"/>
    </source>
</evidence>
<sequence length="260" mass="30546">MKIKYQTLILVTGSLLRILGNAVKILSYPFHFIFPKKRFTIPEVNSAKRLSKKQLKINRTIWQTNYSNKVTLPIYCNYLLNRLLSLSFNYRYVSTEAREEYIKKYADKRTYQAYIQLNDGAAQADFWRLFVLYNEGGIYMDIDGLLLWCLGSILEEQNSEVLITRRGKYTNFFMASEKGNPFLRETLDIIIDNIEQRRTEHGVFTLTGPNTLNLALEGKKVTHRRDKFTCAQGIFANEYFQYMDKKKGKWIHAKSEDLLK</sequence>
<dbReference type="EMBL" id="MLHG01000036">
    <property type="protein sequence ID" value="OOF39550.1"/>
    <property type="molecule type" value="Genomic_DNA"/>
</dbReference>
<keyword evidence="3" id="KW-1185">Reference proteome</keyword>
<dbReference type="Gene3D" id="3.90.550.20">
    <property type="match status" value="1"/>
</dbReference>
<dbReference type="InterPro" id="IPR051706">
    <property type="entry name" value="Glycosyltransferase_domain"/>
</dbReference>